<dbReference type="OrthoDB" id="350774at2157"/>
<keyword evidence="2" id="KW-1185">Reference proteome</keyword>
<dbReference type="PATRIC" id="fig|1227491.4.peg.2645"/>
<name>M0B2E6_9EURY</name>
<organism evidence="1 2">
    <name type="scientific">Natrialba aegyptia DSM 13077</name>
    <dbReference type="NCBI Taxonomy" id="1227491"/>
    <lineage>
        <taxon>Archaea</taxon>
        <taxon>Methanobacteriati</taxon>
        <taxon>Methanobacteriota</taxon>
        <taxon>Stenosarchaea group</taxon>
        <taxon>Halobacteria</taxon>
        <taxon>Halobacteriales</taxon>
        <taxon>Natrialbaceae</taxon>
        <taxon>Natrialba</taxon>
    </lineage>
</organism>
<accession>M0B2E6</accession>
<sequence length="245" mass="28082">MDAIAEEIDGIYGYEGEQRGVSVESSEDEYVVGDDYIFARFVQEVTEERREIEEGEVVIGEGNIARIMRFLLTRDGDYAYESTSGVYDDDALEYFIGEDSFEIGFECNRYNRFTREQMWDFYDGAFRVRGLKLEEIAELDRDGADVDSNVEEHVEDAGEDTIRAEFSTGSRDNNLKSPDIVDGFAQQSEIDYIRMKDSEGQINEAYQSGRYVYSYPADLSLEEQAERTRQVLSDVKSGLVQEDED</sequence>
<dbReference type="AlphaFoldDB" id="M0B2E6"/>
<evidence type="ECO:0000313" key="2">
    <source>
        <dbReference type="Proteomes" id="UP000011591"/>
    </source>
</evidence>
<comment type="caution">
    <text evidence="1">The sequence shown here is derived from an EMBL/GenBank/DDBJ whole genome shotgun (WGS) entry which is preliminary data.</text>
</comment>
<reference evidence="1 2" key="1">
    <citation type="journal article" date="2014" name="PLoS Genet.">
        <title>Phylogenetically driven sequencing of extremely halophilic archaea reveals strategies for static and dynamic osmo-response.</title>
        <authorList>
            <person name="Becker E.A."/>
            <person name="Seitzer P.M."/>
            <person name="Tritt A."/>
            <person name="Larsen D."/>
            <person name="Krusor M."/>
            <person name="Yao A.I."/>
            <person name="Wu D."/>
            <person name="Madern D."/>
            <person name="Eisen J.A."/>
            <person name="Darling A.E."/>
            <person name="Facciotti M.T."/>
        </authorList>
    </citation>
    <scope>NUCLEOTIDE SEQUENCE [LARGE SCALE GENOMIC DNA]</scope>
    <source>
        <strain evidence="1 2">DSM 13077</strain>
    </source>
</reference>
<dbReference type="Proteomes" id="UP000011591">
    <property type="component" value="Unassembled WGS sequence"/>
</dbReference>
<dbReference type="RefSeq" id="WP_006666017.1">
    <property type="nucleotide sequence ID" value="NZ_AOIP01000031.1"/>
</dbReference>
<evidence type="ECO:0000313" key="1">
    <source>
        <dbReference type="EMBL" id="ELZ04408.1"/>
    </source>
</evidence>
<proteinExistence type="predicted"/>
<protein>
    <submittedName>
        <fullName evidence="1">Uncharacterized protein</fullName>
    </submittedName>
</protein>
<gene>
    <name evidence="1" type="ORF">C480_12876</name>
</gene>
<dbReference type="EMBL" id="AOIP01000031">
    <property type="protein sequence ID" value="ELZ04408.1"/>
    <property type="molecule type" value="Genomic_DNA"/>
</dbReference>